<proteinExistence type="predicted"/>
<protein>
    <submittedName>
        <fullName evidence="1">Uncharacterized protein</fullName>
    </submittedName>
</protein>
<accession>A0A420IXE8</accession>
<gene>
    <name evidence="1" type="ORF">GcM1_204041</name>
</gene>
<sequence length="81" mass="8935">MEQVFLVTSPPPPEQQEVSSSTELVLDLFLAAVRQIYQMFGPHQKAQILKQLTGIAVETPVSMLNPALVQRTRGRSPESSS</sequence>
<dbReference type="AlphaFoldDB" id="A0A420IXE8"/>
<dbReference type="EMBL" id="MCBS01020427">
    <property type="protein sequence ID" value="RKF79231.1"/>
    <property type="molecule type" value="Genomic_DNA"/>
</dbReference>
<dbReference type="Proteomes" id="UP000285326">
    <property type="component" value="Unassembled WGS sequence"/>
</dbReference>
<evidence type="ECO:0000313" key="1">
    <source>
        <dbReference type="EMBL" id="RKF79231.1"/>
    </source>
</evidence>
<reference evidence="1 2" key="1">
    <citation type="journal article" date="2018" name="BMC Genomics">
        <title>Comparative genome analyses reveal sequence features reflecting distinct modes of host-adaptation between dicot and monocot powdery mildew.</title>
        <authorList>
            <person name="Wu Y."/>
            <person name="Ma X."/>
            <person name="Pan Z."/>
            <person name="Kale S.D."/>
            <person name="Song Y."/>
            <person name="King H."/>
            <person name="Zhang Q."/>
            <person name="Presley C."/>
            <person name="Deng X."/>
            <person name="Wei C.I."/>
            <person name="Xiao S."/>
        </authorList>
    </citation>
    <scope>NUCLEOTIDE SEQUENCE [LARGE SCALE GENOMIC DNA]</scope>
    <source>
        <strain evidence="1">UMSG1</strain>
    </source>
</reference>
<evidence type="ECO:0000313" key="2">
    <source>
        <dbReference type="Proteomes" id="UP000285326"/>
    </source>
</evidence>
<comment type="caution">
    <text evidence="1">The sequence shown here is derived from an EMBL/GenBank/DDBJ whole genome shotgun (WGS) entry which is preliminary data.</text>
</comment>
<organism evidence="1 2">
    <name type="scientific">Golovinomyces cichoracearum</name>
    <dbReference type="NCBI Taxonomy" id="62708"/>
    <lineage>
        <taxon>Eukaryota</taxon>
        <taxon>Fungi</taxon>
        <taxon>Dikarya</taxon>
        <taxon>Ascomycota</taxon>
        <taxon>Pezizomycotina</taxon>
        <taxon>Leotiomycetes</taxon>
        <taxon>Erysiphales</taxon>
        <taxon>Erysiphaceae</taxon>
        <taxon>Golovinomyces</taxon>
    </lineage>
</organism>
<name>A0A420IXE8_9PEZI</name>